<dbReference type="AlphaFoldDB" id="A0A7D9DEH2"/>
<proteinExistence type="predicted"/>
<dbReference type="Proteomes" id="UP001152795">
    <property type="component" value="Unassembled WGS sequence"/>
</dbReference>
<dbReference type="EMBL" id="CACRXK020000376">
    <property type="protein sequence ID" value="CAB3981330.1"/>
    <property type="molecule type" value="Genomic_DNA"/>
</dbReference>
<comment type="caution">
    <text evidence="1">The sequence shown here is derived from an EMBL/GenBank/DDBJ whole genome shotgun (WGS) entry which is preliminary data.</text>
</comment>
<protein>
    <submittedName>
        <fullName evidence="1">Uncharacterized protein</fullName>
    </submittedName>
</protein>
<evidence type="ECO:0000313" key="2">
    <source>
        <dbReference type="Proteomes" id="UP001152795"/>
    </source>
</evidence>
<evidence type="ECO:0000313" key="1">
    <source>
        <dbReference type="EMBL" id="CAB3981330.1"/>
    </source>
</evidence>
<reference evidence="1" key="1">
    <citation type="submission" date="2020-04" db="EMBL/GenBank/DDBJ databases">
        <authorList>
            <person name="Alioto T."/>
            <person name="Alioto T."/>
            <person name="Gomez Garrido J."/>
        </authorList>
    </citation>
    <scope>NUCLEOTIDE SEQUENCE</scope>
    <source>
        <strain evidence="1">A484AB</strain>
    </source>
</reference>
<name>A0A7D9DEH2_PARCT</name>
<gene>
    <name evidence="1" type="ORF">PACLA_8A030483</name>
</gene>
<keyword evidence="2" id="KW-1185">Reference proteome</keyword>
<sequence length="287" mass="33321">MDAVLCRLQSIRQSIEHVTTLSTDQEEKIQTMLFDIYKKLQTSSACSEDTMKSLCDEVLFMLSEIESSLYIPVVNHLITRVKWQGKYNEFRVQHEDTVCPAQETEVNGKSKKASKIEISCEDESISGVTDDYWEKRRDRIRTLLGNTSLRFDKNCLKRKKQKSLSWDPRIVRTEIEFSCEDRQVSQLLRSSEERTQYSQVDKDTFWGLTEDNCRVGKEKKWKSGETICVLNCKSELRKLAEFLQEKKAVRSFYIRRKPKGLAGCKGTWLTPAYSPPLVVKYGCPGKR</sequence>
<organism evidence="1 2">
    <name type="scientific">Paramuricea clavata</name>
    <name type="common">Red gorgonian</name>
    <name type="synonym">Violescent sea-whip</name>
    <dbReference type="NCBI Taxonomy" id="317549"/>
    <lineage>
        <taxon>Eukaryota</taxon>
        <taxon>Metazoa</taxon>
        <taxon>Cnidaria</taxon>
        <taxon>Anthozoa</taxon>
        <taxon>Octocorallia</taxon>
        <taxon>Malacalcyonacea</taxon>
        <taxon>Plexauridae</taxon>
        <taxon>Paramuricea</taxon>
    </lineage>
</organism>
<accession>A0A7D9DEH2</accession>